<reference evidence="2" key="1">
    <citation type="journal article" date="2012" name="Science">
        <title>Fermentation, hydrogen, and sulfur metabolism in multiple uncultivated bacterial phyla.</title>
        <authorList>
            <person name="Wrighton K.C."/>
            <person name="Thomas B.C."/>
            <person name="Sharon I."/>
            <person name="Miller C.S."/>
            <person name="Castelle C.J."/>
            <person name="VerBerkmoes N.C."/>
            <person name="Wilkins M.J."/>
            <person name="Hettich R.L."/>
            <person name="Lipton M.S."/>
            <person name="Williams K.H."/>
            <person name="Long P.E."/>
            <person name="Banfield J.F."/>
        </authorList>
    </citation>
    <scope>NUCLEOTIDE SEQUENCE [LARGE SCALE GENOMIC DNA]</scope>
</reference>
<name>K2BVG0_9BACT</name>
<evidence type="ECO:0000313" key="2">
    <source>
        <dbReference type="EMBL" id="EKD66199.1"/>
    </source>
</evidence>
<sequence length="301" mass="37914">MNNCFICNWKSNYYLTSNDIWYHTIKKDYNVYKCNKCWVETIYPMPDYEEILSFYPKDIYHSFNTDKLNETIFDKIIKLWFKNKMIWRILNRWKMWIPFTINGTTFLDIWCWDWNMLKLMNKYWWKSYWFELWDKNFLNNIFYDNQINNVDFWNLKFDFIRISHVFEHLPNPLEFLEKLKSISNKDTIIDIMLPNTKSFSANIFWKYWCGRDIPRHLINYNIENLSLFLENNWFKILNKRFLLSYWVQWSLLYYVKFKMKNNFLYKLFDSKLFKIVFISLDLLLILFHYWDQIWFRVKIKV</sequence>
<accession>K2BVG0</accession>
<keyword evidence="1" id="KW-0472">Membrane</keyword>
<protein>
    <submittedName>
        <fullName evidence="2">Methyltransferase type 11</fullName>
    </submittedName>
</protein>
<keyword evidence="1" id="KW-1133">Transmembrane helix</keyword>
<keyword evidence="2" id="KW-0808">Transferase</keyword>
<gene>
    <name evidence="2" type="ORF">ACD_49C00060G0041</name>
</gene>
<dbReference type="EMBL" id="AMFJ01021646">
    <property type="protein sequence ID" value="EKD66199.1"/>
    <property type="molecule type" value="Genomic_DNA"/>
</dbReference>
<dbReference type="SUPFAM" id="SSF53335">
    <property type="entry name" value="S-adenosyl-L-methionine-dependent methyltransferases"/>
    <property type="match status" value="1"/>
</dbReference>
<feature type="transmembrane region" description="Helical" evidence="1">
    <location>
        <begin position="272"/>
        <end position="290"/>
    </location>
</feature>
<dbReference type="GO" id="GO:0032259">
    <property type="term" value="P:methylation"/>
    <property type="evidence" value="ECO:0007669"/>
    <property type="project" value="UniProtKB-KW"/>
</dbReference>
<dbReference type="InterPro" id="IPR029063">
    <property type="entry name" value="SAM-dependent_MTases_sf"/>
</dbReference>
<keyword evidence="2" id="KW-0489">Methyltransferase</keyword>
<dbReference type="AlphaFoldDB" id="K2BVG0"/>
<dbReference type="Gene3D" id="3.40.50.150">
    <property type="entry name" value="Vaccinia Virus protein VP39"/>
    <property type="match status" value="1"/>
</dbReference>
<keyword evidence="1" id="KW-0812">Transmembrane</keyword>
<proteinExistence type="predicted"/>
<comment type="caution">
    <text evidence="2">The sequence shown here is derived from an EMBL/GenBank/DDBJ whole genome shotgun (WGS) entry which is preliminary data.</text>
</comment>
<organism evidence="2">
    <name type="scientific">uncultured bacterium</name>
    <name type="common">gcode 4</name>
    <dbReference type="NCBI Taxonomy" id="1234023"/>
    <lineage>
        <taxon>Bacteria</taxon>
        <taxon>environmental samples</taxon>
    </lineage>
</organism>
<dbReference type="GO" id="GO:0008168">
    <property type="term" value="F:methyltransferase activity"/>
    <property type="evidence" value="ECO:0007669"/>
    <property type="project" value="UniProtKB-KW"/>
</dbReference>
<evidence type="ECO:0000256" key="1">
    <source>
        <dbReference type="SAM" id="Phobius"/>
    </source>
</evidence>
<dbReference type="Pfam" id="PF13489">
    <property type="entry name" value="Methyltransf_23"/>
    <property type="match status" value="1"/>
</dbReference>